<gene>
    <name evidence="2" type="ORF">LCGC14_2239040</name>
</gene>
<keyword evidence="1" id="KW-1133">Transmembrane helix</keyword>
<evidence type="ECO:0000313" key="2">
    <source>
        <dbReference type="EMBL" id="KKL57073.1"/>
    </source>
</evidence>
<accession>A0A0F9D5Q2</accession>
<organism evidence="2">
    <name type="scientific">marine sediment metagenome</name>
    <dbReference type="NCBI Taxonomy" id="412755"/>
    <lineage>
        <taxon>unclassified sequences</taxon>
        <taxon>metagenomes</taxon>
        <taxon>ecological metagenomes</taxon>
    </lineage>
</organism>
<sequence length="80" mass="8763">ILGLIVCFICGIIAWVMGNSDLRKMDHGIMDPTGRDMTQAGRICGIISTIITVVGMIVMLLWIILLVAVGVNMFKMFYAS</sequence>
<comment type="caution">
    <text evidence="2">The sequence shown here is derived from an EMBL/GenBank/DDBJ whole genome shotgun (WGS) entry which is preliminary data.</text>
</comment>
<dbReference type="EMBL" id="LAZR01030289">
    <property type="protein sequence ID" value="KKL57073.1"/>
    <property type="molecule type" value="Genomic_DNA"/>
</dbReference>
<proteinExistence type="predicted"/>
<keyword evidence="1" id="KW-0812">Transmembrane</keyword>
<keyword evidence="1" id="KW-0472">Membrane</keyword>
<reference evidence="2" key="1">
    <citation type="journal article" date="2015" name="Nature">
        <title>Complex archaea that bridge the gap between prokaryotes and eukaryotes.</title>
        <authorList>
            <person name="Spang A."/>
            <person name="Saw J.H."/>
            <person name="Jorgensen S.L."/>
            <person name="Zaremba-Niedzwiedzka K."/>
            <person name="Martijn J."/>
            <person name="Lind A.E."/>
            <person name="van Eijk R."/>
            <person name="Schleper C."/>
            <person name="Guy L."/>
            <person name="Ettema T.J."/>
        </authorList>
    </citation>
    <scope>NUCLEOTIDE SEQUENCE</scope>
</reference>
<dbReference type="AlphaFoldDB" id="A0A0F9D5Q2"/>
<protein>
    <recommendedName>
        <fullName evidence="3">DUF4190 domain-containing protein</fullName>
    </recommendedName>
</protein>
<name>A0A0F9D5Q2_9ZZZZ</name>
<feature type="transmembrane region" description="Helical" evidence="1">
    <location>
        <begin position="46"/>
        <end position="74"/>
    </location>
</feature>
<evidence type="ECO:0008006" key="3">
    <source>
        <dbReference type="Google" id="ProtNLM"/>
    </source>
</evidence>
<feature type="non-terminal residue" evidence="2">
    <location>
        <position position="1"/>
    </location>
</feature>
<evidence type="ECO:0000256" key="1">
    <source>
        <dbReference type="SAM" id="Phobius"/>
    </source>
</evidence>